<protein>
    <submittedName>
        <fullName evidence="1">Uncharacterized protein</fullName>
    </submittedName>
</protein>
<organism evidence="1 2">
    <name type="scientific">Candidatus Segetimicrobium genomatis</name>
    <dbReference type="NCBI Taxonomy" id="2569760"/>
    <lineage>
        <taxon>Bacteria</taxon>
        <taxon>Bacillati</taxon>
        <taxon>Candidatus Sysuimicrobiota</taxon>
        <taxon>Candidatus Sysuimicrobiia</taxon>
        <taxon>Candidatus Sysuimicrobiales</taxon>
        <taxon>Candidatus Segetimicrobiaceae</taxon>
        <taxon>Candidatus Segetimicrobium</taxon>
    </lineage>
</organism>
<evidence type="ECO:0000313" key="2">
    <source>
        <dbReference type="Proteomes" id="UP000318509"/>
    </source>
</evidence>
<dbReference type="Proteomes" id="UP000318509">
    <property type="component" value="Unassembled WGS sequence"/>
</dbReference>
<dbReference type="AlphaFoldDB" id="A0A537JXV2"/>
<accession>A0A537JXV2</accession>
<comment type="caution">
    <text evidence="1">The sequence shown here is derived from an EMBL/GenBank/DDBJ whole genome shotgun (WGS) entry which is preliminary data.</text>
</comment>
<gene>
    <name evidence="1" type="ORF">E6H00_12945</name>
</gene>
<evidence type="ECO:0000313" key="1">
    <source>
        <dbReference type="EMBL" id="TMI88334.1"/>
    </source>
</evidence>
<proteinExistence type="predicted"/>
<sequence length="87" mass="10041">MKKNQRFEDYKRRMARSPFAREFATIARIIEHYPEDYAEAAVIFNEFYKREFAGRRKTGVFAAFVGISLDQLSKSIDKLSDAGGKPS</sequence>
<name>A0A537JXV2_9BACT</name>
<dbReference type="EMBL" id="VBAK01000141">
    <property type="protein sequence ID" value="TMI88334.1"/>
    <property type="molecule type" value="Genomic_DNA"/>
</dbReference>
<reference evidence="1 2" key="1">
    <citation type="journal article" date="2019" name="Nat. Microbiol.">
        <title>Mediterranean grassland soil C-N compound turnover is dependent on rainfall and depth, and is mediated by genomically divergent microorganisms.</title>
        <authorList>
            <person name="Diamond S."/>
            <person name="Andeer P.F."/>
            <person name="Li Z."/>
            <person name="Crits-Christoph A."/>
            <person name="Burstein D."/>
            <person name="Anantharaman K."/>
            <person name="Lane K.R."/>
            <person name="Thomas B.C."/>
            <person name="Pan C."/>
            <person name="Northen T.R."/>
            <person name="Banfield J.F."/>
        </authorList>
    </citation>
    <scope>NUCLEOTIDE SEQUENCE [LARGE SCALE GENOMIC DNA]</scope>
    <source>
        <strain evidence="1">NP_3</strain>
    </source>
</reference>